<accession>E9SAR2</accession>
<evidence type="ECO:0000313" key="2">
    <source>
        <dbReference type="Proteomes" id="UP000004259"/>
    </source>
</evidence>
<name>E9SAR2_RUMAL</name>
<proteinExistence type="predicted"/>
<dbReference type="EMBL" id="ADKM02000062">
    <property type="protein sequence ID" value="EGC03679.1"/>
    <property type="molecule type" value="Genomic_DNA"/>
</dbReference>
<dbReference type="Proteomes" id="UP000004259">
    <property type="component" value="Unassembled WGS sequence"/>
</dbReference>
<sequence length="41" mass="5067">MFAGIFLREYNFFKVGLSEREYTIVRLKKERSKIEFTLSYR</sequence>
<reference evidence="1 2" key="1">
    <citation type="submission" date="2011-02" db="EMBL/GenBank/DDBJ databases">
        <authorList>
            <person name="Nelson K.E."/>
            <person name="Sutton G."/>
            <person name="Torralba M."/>
            <person name="Durkin S."/>
            <person name="Harkins D."/>
            <person name="Montgomery R."/>
            <person name="Ziemer C."/>
            <person name="Klaassens E."/>
            <person name="Ocuiv P."/>
            <person name="Morrison M."/>
        </authorList>
    </citation>
    <scope>NUCLEOTIDE SEQUENCE [LARGE SCALE GENOMIC DNA]</scope>
    <source>
        <strain evidence="1 2">8</strain>
    </source>
</reference>
<keyword evidence="2" id="KW-1185">Reference proteome</keyword>
<dbReference type="AlphaFoldDB" id="E9SAR2"/>
<protein>
    <submittedName>
        <fullName evidence="1">Uncharacterized protein</fullName>
    </submittedName>
</protein>
<evidence type="ECO:0000313" key="1">
    <source>
        <dbReference type="EMBL" id="EGC03679.1"/>
    </source>
</evidence>
<comment type="caution">
    <text evidence="1">The sequence shown here is derived from an EMBL/GenBank/DDBJ whole genome shotgun (WGS) entry which is preliminary data.</text>
</comment>
<gene>
    <name evidence="1" type="ORF">CUS_8024</name>
</gene>
<organism evidence="1 2">
    <name type="scientific">Ruminococcus albus 8</name>
    <dbReference type="NCBI Taxonomy" id="246199"/>
    <lineage>
        <taxon>Bacteria</taxon>
        <taxon>Bacillati</taxon>
        <taxon>Bacillota</taxon>
        <taxon>Clostridia</taxon>
        <taxon>Eubacteriales</taxon>
        <taxon>Oscillospiraceae</taxon>
        <taxon>Ruminococcus</taxon>
    </lineage>
</organism>